<dbReference type="EMBL" id="JAMQOL010000049">
    <property type="protein sequence ID" value="MCM4082566.1"/>
    <property type="molecule type" value="Genomic_DNA"/>
</dbReference>
<dbReference type="SUPFAM" id="SSF109854">
    <property type="entry name" value="DinB/YfiT-like putative metalloenzymes"/>
    <property type="match status" value="1"/>
</dbReference>
<sequence>MVSFDPKADLVHYLQQAREALLWKLDGLSDYDVRRPLVFTGTNLLGLVKHVASVEAGYFGQTFGRPFPEPMPWIEGDAEDNADMWADESESREQIVDFYRRVRVHGDATIAELPLDATGRVPWWPAERAEVSLHRILVHVTAEVSRHAGHADIVRELIDESVGVRAAHSNLPPGDRDWRVAYRERLERVARLSLRE</sequence>
<dbReference type="InterPro" id="IPR007061">
    <property type="entry name" value="MST-like"/>
</dbReference>
<name>A0ABT0Y943_9ACTN</name>
<dbReference type="Pfam" id="PF04978">
    <property type="entry name" value="MST"/>
    <property type="match status" value="1"/>
</dbReference>
<organism evidence="1 2">
    <name type="scientific">Paractinoplanes hotanensis</name>
    <dbReference type="NCBI Taxonomy" id="2906497"/>
    <lineage>
        <taxon>Bacteria</taxon>
        <taxon>Bacillati</taxon>
        <taxon>Actinomycetota</taxon>
        <taxon>Actinomycetes</taxon>
        <taxon>Micromonosporales</taxon>
        <taxon>Micromonosporaceae</taxon>
        <taxon>Paractinoplanes</taxon>
    </lineage>
</organism>
<dbReference type="Proteomes" id="UP001523216">
    <property type="component" value="Unassembled WGS sequence"/>
</dbReference>
<reference evidence="1 2" key="1">
    <citation type="submission" date="2022-06" db="EMBL/GenBank/DDBJ databases">
        <title>Actinoplanes abujensis sp. nov., isolated from Nigerian arid soil.</title>
        <authorList>
            <person name="Ding P."/>
        </authorList>
    </citation>
    <scope>NUCLEOTIDE SEQUENCE [LARGE SCALE GENOMIC DNA]</scope>
    <source>
        <strain evidence="2">TRM88002</strain>
    </source>
</reference>
<dbReference type="InterPro" id="IPR034660">
    <property type="entry name" value="DinB/YfiT-like"/>
</dbReference>
<evidence type="ECO:0000313" key="1">
    <source>
        <dbReference type="EMBL" id="MCM4082566.1"/>
    </source>
</evidence>
<gene>
    <name evidence="1" type="ORF">LXN57_33860</name>
</gene>
<dbReference type="RefSeq" id="WP_251802297.1">
    <property type="nucleotide sequence ID" value="NZ_JAMQOL010000049.1"/>
</dbReference>
<accession>A0ABT0Y943</accession>
<dbReference type="Gene3D" id="1.20.120.450">
    <property type="entry name" value="dinb family like domain"/>
    <property type="match status" value="1"/>
</dbReference>
<comment type="caution">
    <text evidence="1">The sequence shown here is derived from an EMBL/GenBank/DDBJ whole genome shotgun (WGS) entry which is preliminary data.</text>
</comment>
<evidence type="ECO:0000313" key="2">
    <source>
        <dbReference type="Proteomes" id="UP001523216"/>
    </source>
</evidence>
<proteinExistence type="predicted"/>
<keyword evidence="2" id="KW-1185">Reference proteome</keyword>
<protein>
    <submittedName>
        <fullName evidence="1">DinB family protein</fullName>
    </submittedName>
</protein>